<keyword evidence="1" id="KW-1133">Transmembrane helix</keyword>
<gene>
    <name evidence="2" type="ORF">WUBG_05479</name>
</gene>
<evidence type="ECO:0000313" key="3">
    <source>
        <dbReference type="Proteomes" id="UP000004810"/>
    </source>
</evidence>
<keyword evidence="1" id="KW-0812">Transmembrane</keyword>
<proteinExistence type="predicted"/>
<dbReference type="EMBL" id="ADBV01002094">
    <property type="protein sequence ID" value="EJW83614.1"/>
    <property type="molecule type" value="Genomic_DNA"/>
</dbReference>
<reference evidence="3" key="1">
    <citation type="submission" date="2012-08" db="EMBL/GenBank/DDBJ databases">
        <title>The Genome Sequence of Wuchereria bancrofti.</title>
        <authorList>
            <person name="Nutman T.B."/>
            <person name="Fink D.L."/>
            <person name="Russ C."/>
            <person name="Young S."/>
            <person name="Zeng Q."/>
            <person name="Koehrsen M."/>
            <person name="Alvarado L."/>
            <person name="Berlin A."/>
            <person name="Chapman S.B."/>
            <person name="Chen Z."/>
            <person name="Freedman E."/>
            <person name="Gellesch M."/>
            <person name="Goldberg J."/>
            <person name="Griggs A."/>
            <person name="Gujja S."/>
            <person name="Heilman E.R."/>
            <person name="Heiman D."/>
            <person name="Hepburn T."/>
            <person name="Howarth C."/>
            <person name="Jen D."/>
            <person name="Larson L."/>
            <person name="Lewis B."/>
            <person name="Mehta T."/>
            <person name="Park D."/>
            <person name="Pearson M."/>
            <person name="Roberts A."/>
            <person name="Saif S."/>
            <person name="Shea T."/>
            <person name="Shenoy N."/>
            <person name="Sisk P."/>
            <person name="Stolte C."/>
            <person name="Sykes S."/>
            <person name="Walk T."/>
            <person name="White J."/>
            <person name="Yandava C."/>
            <person name="Haas B."/>
            <person name="Henn M.R."/>
            <person name="Nusbaum C."/>
            <person name="Birren B."/>
        </authorList>
    </citation>
    <scope>NUCLEOTIDE SEQUENCE [LARGE SCALE GENOMIC DNA]</scope>
    <source>
        <strain evidence="3">NA</strain>
    </source>
</reference>
<dbReference type="AlphaFoldDB" id="J9F8D5"/>
<dbReference type="Proteomes" id="UP000004810">
    <property type="component" value="Unassembled WGS sequence"/>
</dbReference>
<evidence type="ECO:0000313" key="2">
    <source>
        <dbReference type="EMBL" id="EJW83614.1"/>
    </source>
</evidence>
<accession>J9F8D5</accession>
<organism evidence="2 3">
    <name type="scientific">Wuchereria bancrofti</name>
    <dbReference type="NCBI Taxonomy" id="6293"/>
    <lineage>
        <taxon>Eukaryota</taxon>
        <taxon>Metazoa</taxon>
        <taxon>Ecdysozoa</taxon>
        <taxon>Nematoda</taxon>
        <taxon>Chromadorea</taxon>
        <taxon>Rhabditida</taxon>
        <taxon>Spirurina</taxon>
        <taxon>Spiruromorpha</taxon>
        <taxon>Filarioidea</taxon>
        <taxon>Onchocercidae</taxon>
        <taxon>Wuchereria</taxon>
    </lineage>
</organism>
<feature type="non-terminal residue" evidence="2">
    <location>
        <position position="1"/>
    </location>
</feature>
<sequence length="66" mass="7380">IFIVGTIGLTSGLGCYLPCILTVWRYRMSLNYQKMSAALQEIVQAYQAKIGILKIKDDSDKTLHTS</sequence>
<comment type="caution">
    <text evidence="2">The sequence shown here is derived from an EMBL/GenBank/DDBJ whole genome shotgun (WGS) entry which is preliminary data.</text>
</comment>
<feature type="transmembrane region" description="Helical" evidence="1">
    <location>
        <begin position="6"/>
        <end position="26"/>
    </location>
</feature>
<protein>
    <submittedName>
        <fullName evidence="2">Uncharacterized protein</fullName>
    </submittedName>
</protein>
<evidence type="ECO:0000256" key="1">
    <source>
        <dbReference type="SAM" id="Phobius"/>
    </source>
</evidence>
<keyword evidence="1" id="KW-0472">Membrane</keyword>
<name>J9F8D5_WUCBA</name>